<dbReference type="STRING" id="701091.M2UHJ8"/>
<name>M2UHJ8_COCH5</name>
<evidence type="ECO:0000313" key="7">
    <source>
        <dbReference type="EMBL" id="EMD97929.1"/>
    </source>
</evidence>
<evidence type="ECO:0000256" key="4">
    <source>
        <dbReference type="ARBA" id="ARBA00023002"/>
    </source>
</evidence>
<evidence type="ECO:0000256" key="2">
    <source>
        <dbReference type="ARBA" id="ARBA00022630"/>
    </source>
</evidence>
<feature type="domain" description="FAD-binding" evidence="6">
    <location>
        <begin position="327"/>
        <end position="408"/>
    </location>
</feature>
<dbReference type="InterPro" id="IPR036188">
    <property type="entry name" value="FAD/NAD-bd_sf"/>
</dbReference>
<dbReference type="EMBL" id="KB445569">
    <property type="protein sequence ID" value="EMD97929.1"/>
    <property type="molecule type" value="Genomic_DNA"/>
</dbReference>
<keyword evidence="8" id="KW-1185">Reference proteome</keyword>
<keyword evidence="4" id="KW-0560">Oxidoreductase</keyword>
<dbReference type="Gene3D" id="3.50.50.60">
    <property type="entry name" value="FAD/NAD(P)-binding domain"/>
    <property type="match status" value="1"/>
</dbReference>
<dbReference type="PANTHER" id="PTHR47178">
    <property type="entry name" value="MONOOXYGENASE, FAD-BINDING"/>
    <property type="match status" value="1"/>
</dbReference>
<dbReference type="PRINTS" id="PR00420">
    <property type="entry name" value="RNGMNOXGNASE"/>
</dbReference>
<evidence type="ECO:0000256" key="1">
    <source>
        <dbReference type="ARBA" id="ARBA00001974"/>
    </source>
</evidence>
<evidence type="ECO:0000256" key="3">
    <source>
        <dbReference type="ARBA" id="ARBA00022827"/>
    </source>
</evidence>
<sequence>MAALDVIIIGGGLAGSCLANGIINKAKDPVNVTIYERDERDSGRDGYQIRLGSYALIGLRACLTQCQYTNLLLCFGRSGGVVSSAPAIFDPDMKLVLDLSKFPVYQKSAPIGRARLRNLLQEPLLKQNVIRHSKTFLKYEVIKPEGVPNSKIRVYFSDGANADCDILISAEGSGSRINKQLGCNNIVDPPKTDSGGVLGKCHVSRSVLRDLPRGLVEKGTIYTAGQGCKLFAALYLPDSMTSRQEKASSQPAVDKGEPSHYDEAEASLMVAFGWDGGLSPREVVKLADPKGYMRQQMAEAKWHPELMKLIDAMAPEALQAVSSRQAKDTPVDWRRRTRADKVDLPNPEIAHPRVWLMGDSFHPMLPTRGMGANNALRDTADILDPLLELARHKKARGLVTDEEARTQLAIYEKAMIPRAMAWVKTSAQQTLPDLDTTRGKIIVLGVRLLLVVVGAVLQVARRLGWEPHDEAPELP</sequence>
<proteinExistence type="predicted"/>
<keyword evidence="5" id="KW-0503">Monooxygenase</keyword>
<dbReference type="PANTHER" id="PTHR47178:SF5">
    <property type="entry name" value="FAD-BINDING DOMAIN-CONTAINING PROTEIN"/>
    <property type="match status" value="1"/>
</dbReference>
<dbReference type="eggNOG" id="ENOG502SIF1">
    <property type="taxonomic scope" value="Eukaryota"/>
</dbReference>
<keyword evidence="2" id="KW-0285">Flavoprotein</keyword>
<dbReference type="OMA" id="GKCHLPW"/>
<organism evidence="7 8">
    <name type="scientific">Cochliobolus heterostrophus (strain C5 / ATCC 48332 / race O)</name>
    <name type="common">Southern corn leaf blight fungus</name>
    <name type="synonym">Bipolaris maydis</name>
    <dbReference type="NCBI Taxonomy" id="701091"/>
    <lineage>
        <taxon>Eukaryota</taxon>
        <taxon>Fungi</taxon>
        <taxon>Dikarya</taxon>
        <taxon>Ascomycota</taxon>
        <taxon>Pezizomycotina</taxon>
        <taxon>Dothideomycetes</taxon>
        <taxon>Pleosporomycetidae</taxon>
        <taxon>Pleosporales</taxon>
        <taxon>Pleosporineae</taxon>
        <taxon>Pleosporaceae</taxon>
        <taxon>Bipolaris</taxon>
    </lineage>
</organism>
<reference evidence="8" key="2">
    <citation type="journal article" date="2013" name="PLoS Genet.">
        <title>Comparative genome structure, secondary metabolite, and effector coding capacity across Cochliobolus pathogens.</title>
        <authorList>
            <person name="Condon B.J."/>
            <person name="Leng Y."/>
            <person name="Wu D."/>
            <person name="Bushley K.E."/>
            <person name="Ohm R.A."/>
            <person name="Otillar R."/>
            <person name="Martin J."/>
            <person name="Schackwitz W."/>
            <person name="Grimwood J."/>
            <person name="MohdZainudin N."/>
            <person name="Xue C."/>
            <person name="Wang R."/>
            <person name="Manning V.A."/>
            <person name="Dhillon B."/>
            <person name="Tu Z.J."/>
            <person name="Steffenson B.J."/>
            <person name="Salamov A."/>
            <person name="Sun H."/>
            <person name="Lowry S."/>
            <person name="LaButti K."/>
            <person name="Han J."/>
            <person name="Copeland A."/>
            <person name="Lindquist E."/>
            <person name="Barry K."/>
            <person name="Schmutz J."/>
            <person name="Baker S.E."/>
            <person name="Ciuffetti L.M."/>
            <person name="Grigoriev I.V."/>
            <person name="Zhong S."/>
            <person name="Turgeon B.G."/>
        </authorList>
    </citation>
    <scope>NUCLEOTIDE SEQUENCE [LARGE SCALE GENOMIC DNA]</scope>
    <source>
        <strain evidence="8">C5 / ATCC 48332 / race O</strain>
    </source>
</reference>
<reference evidence="7 8" key="1">
    <citation type="journal article" date="2012" name="PLoS Pathog.">
        <title>Diverse lifestyles and strategies of plant pathogenesis encoded in the genomes of eighteen Dothideomycetes fungi.</title>
        <authorList>
            <person name="Ohm R.A."/>
            <person name="Feau N."/>
            <person name="Henrissat B."/>
            <person name="Schoch C.L."/>
            <person name="Horwitz B.A."/>
            <person name="Barry K.W."/>
            <person name="Condon B.J."/>
            <person name="Copeland A.C."/>
            <person name="Dhillon B."/>
            <person name="Glaser F."/>
            <person name="Hesse C.N."/>
            <person name="Kosti I."/>
            <person name="LaButti K."/>
            <person name="Lindquist E.A."/>
            <person name="Lucas S."/>
            <person name="Salamov A.A."/>
            <person name="Bradshaw R.E."/>
            <person name="Ciuffetti L."/>
            <person name="Hamelin R.C."/>
            <person name="Kema G.H.J."/>
            <person name="Lawrence C."/>
            <person name="Scott J.A."/>
            <person name="Spatafora J.W."/>
            <person name="Turgeon B.G."/>
            <person name="de Wit P.J.G.M."/>
            <person name="Zhong S."/>
            <person name="Goodwin S.B."/>
            <person name="Grigoriev I.V."/>
        </authorList>
    </citation>
    <scope>NUCLEOTIDE SEQUENCE [LARGE SCALE GENOMIC DNA]</scope>
    <source>
        <strain evidence="8">C5 / ATCC 48332 / race O</strain>
    </source>
</reference>
<keyword evidence="3" id="KW-0274">FAD</keyword>
<gene>
    <name evidence="7" type="ORF">COCHEDRAFT_13865</name>
</gene>
<evidence type="ECO:0000259" key="6">
    <source>
        <dbReference type="Pfam" id="PF01494"/>
    </source>
</evidence>
<dbReference type="OrthoDB" id="47494at2759"/>
<dbReference type="AlphaFoldDB" id="M2UHJ8"/>
<protein>
    <recommendedName>
        <fullName evidence="6">FAD-binding domain-containing protein</fullName>
    </recommendedName>
</protein>
<dbReference type="GO" id="GO:0004497">
    <property type="term" value="F:monooxygenase activity"/>
    <property type="evidence" value="ECO:0007669"/>
    <property type="project" value="UniProtKB-KW"/>
</dbReference>
<dbReference type="InterPro" id="IPR002938">
    <property type="entry name" value="FAD-bd"/>
</dbReference>
<evidence type="ECO:0000313" key="8">
    <source>
        <dbReference type="Proteomes" id="UP000016936"/>
    </source>
</evidence>
<dbReference type="Proteomes" id="UP000016936">
    <property type="component" value="Unassembled WGS sequence"/>
</dbReference>
<comment type="cofactor">
    <cofactor evidence="1">
        <name>FAD</name>
        <dbReference type="ChEBI" id="CHEBI:57692"/>
    </cofactor>
</comment>
<dbReference type="GO" id="GO:0071949">
    <property type="term" value="F:FAD binding"/>
    <property type="evidence" value="ECO:0007669"/>
    <property type="project" value="InterPro"/>
</dbReference>
<accession>M2UHJ8</accession>
<dbReference type="Pfam" id="PF01494">
    <property type="entry name" value="FAD_binding_3"/>
    <property type="match status" value="1"/>
</dbReference>
<dbReference type="SUPFAM" id="SSF51905">
    <property type="entry name" value="FAD/NAD(P)-binding domain"/>
    <property type="match status" value="1"/>
</dbReference>
<dbReference type="HOGENOM" id="CLU_009665_3_1_1"/>
<evidence type="ECO:0000256" key="5">
    <source>
        <dbReference type="ARBA" id="ARBA00023033"/>
    </source>
</evidence>